<evidence type="ECO:0000313" key="6">
    <source>
        <dbReference type="EMBL" id="MBS5332203.1"/>
    </source>
</evidence>
<dbReference type="EC" id="6.3.2.2" evidence="1"/>
<evidence type="ECO:0000256" key="1">
    <source>
        <dbReference type="ARBA" id="ARBA00012220"/>
    </source>
</evidence>
<keyword evidence="4" id="KW-0067">ATP-binding</keyword>
<dbReference type="GO" id="GO:0004357">
    <property type="term" value="F:glutamate-cysteine ligase activity"/>
    <property type="evidence" value="ECO:0007669"/>
    <property type="project" value="UniProtKB-EC"/>
</dbReference>
<dbReference type="PANTHER" id="PTHR34378">
    <property type="entry name" value="GLUTAMATE--CYSTEINE LIGASE, CHLOROPLASTIC"/>
    <property type="match status" value="1"/>
</dbReference>
<dbReference type="GO" id="GO:0005524">
    <property type="term" value="F:ATP binding"/>
    <property type="evidence" value="ECO:0007669"/>
    <property type="project" value="UniProtKB-KW"/>
</dbReference>
<gene>
    <name evidence="6" type="ORF">KHY36_06720</name>
</gene>
<dbReference type="AlphaFoldDB" id="A0A943DGQ6"/>
<dbReference type="InterPro" id="IPR014746">
    <property type="entry name" value="Gln_synth/guanido_kin_cat_dom"/>
</dbReference>
<comment type="caution">
    <text evidence="6">The sequence shown here is derived from an EMBL/GenBank/DDBJ whole genome shotgun (WGS) entry which is preliminary data.</text>
</comment>
<dbReference type="PANTHER" id="PTHR34378:SF1">
    <property type="entry name" value="GLUTAMATE--CYSTEINE LIGASE, CHLOROPLASTIC"/>
    <property type="match status" value="1"/>
</dbReference>
<dbReference type="EMBL" id="JAGZGG010000012">
    <property type="protein sequence ID" value="MBS5332203.1"/>
    <property type="molecule type" value="Genomic_DNA"/>
</dbReference>
<protein>
    <recommendedName>
        <fullName evidence="1">glutamate--cysteine ligase</fullName>
        <ecNumber evidence="1">6.3.2.2</ecNumber>
    </recommendedName>
</protein>
<dbReference type="InterPro" id="IPR006336">
    <property type="entry name" value="GCS2"/>
</dbReference>
<dbReference type="GO" id="GO:0006750">
    <property type="term" value="P:glutathione biosynthetic process"/>
    <property type="evidence" value="ECO:0007669"/>
    <property type="project" value="InterPro"/>
</dbReference>
<reference evidence="6" key="1">
    <citation type="submission" date="2021-02" db="EMBL/GenBank/DDBJ databases">
        <title>Infant gut strain persistence is associated with maternal origin, phylogeny, and functional potential including surface adhesion and iron acquisition.</title>
        <authorList>
            <person name="Lou Y.C."/>
        </authorList>
    </citation>
    <scope>NUCLEOTIDE SEQUENCE</scope>
    <source>
        <strain evidence="6">L3_101_000M1_dasL3_101_000M1_concoct_87</strain>
    </source>
</reference>
<accession>A0A943DGQ6</accession>
<evidence type="ECO:0000256" key="3">
    <source>
        <dbReference type="ARBA" id="ARBA00022741"/>
    </source>
</evidence>
<keyword evidence="2" id="KW-0436">Ligase</keyword>
<evidence type="ECO:0000256" key="5">
    <source>
        <dbReference type="ARBA" id="ARBA00048819"/>
    </source>
</evidence>
<evidence type="ECO:0000313" key="7">
    <source>
        <dbReference type="Proteomes" id="UP000759273"/>
    </source>
</evidence>
<name>A0A943DGQ6_9FIRM</name>
<evidence type="ECO:0000256" key="4">
    <source>
        <dbReference type="ARBA" id="ARBA00022840"/>
    </source>
</evidence>
<dbReference type="SUPFAM" id="SSF55931">
    <property type="entry name" value="Glutamine synthetase/guanido kinase"/>
    <property type="match status" value="1"/>
</dbReference>
<dbReference type="Pfam" id="PF04107">
    <property type="entry name" value="GCS2"/>
    <property type="match status" value="1"/>
</dbReference>
<dbReference type="Proteomes" id="UP000759273">
    <property type="component" value="Unassembled WGS sequence"/>
</dbReference>
<sequence length="410" mass="45443">MAKLDEQIKTMAGYFAADCEADGRLSLVLEVEHFITCSDGRAADFAAVQAAMQDMQQQADAPIIVDGTYMGYSGLAASVTVGPACQLCLTLAAQRDVQDMMDLYNRLYLQMGLALAAHGLRAWALGCHPTTRAEALPLVPRTRDEAMDRYFKNTGSCGMQVMRGTAATLLSIDYFDEMDFVRKMRVASLLTPFFALLCDNAPIYQGSRNSMCSVRTRIWQDVDNDRCGVVPHLMDPDFGFARYAENVLTKPQITAWRTGRVKAVGSKTAPELYAAHLSQREAAQILSNFFYDVRLKSRIELRAADSMPPRYIAAHAQLVKSVFGSPAALQNVLRHYAGITTLDITTAKLAVCKDGFNALAYGKPISSELTWLLMQARSRTPSQEERALLDPFMALVMKRKTIRETENCNE</sequence>
<dbReference type="Gene3D" id="3.30.590.20">
    <property type="match status" value="1"/>
</dbReference>
<organism evidence="6 7">
    <name type="scientific">Subdoligranulum variabile</name>
    <dbReference type="NCBI Taxonomy" id="214851"/>
    <lineage>
        <taxon>Bacteria</taxon>
        <taxon>Bacillati</taxon>
        <taxon>Bacillota</taxon>
        <taxon>Clostridia</taxon>
        <taxon>Eubacteriales</taxon>
        <taxon>Oscillospiraceae</taxon>
        <taxon>Subdoligranulum</taxon>
    </lineage>
</organism>
<comment type="catalytic activity">
    <reaction evidence="5">
        <text>L-cysteine + L-glutamate + ATP = gamma-L-glutamyl-L-cysteine + ADP + phosphate + H(+)</text>
        <dbReference type="Rhea" id="RHEA:13285"/>
        <dbReference type="ChEBI" id="CHEBI:15378"/>
        <dbReference type="ChEBI" id="CHEBI:29985"/>
        <dbReference type="ChEBI" id="CHEBI:30616"/>
        <dbReference type="ChEBI" id="CHEBI:35235"/>
        <dbReference type="ChEBI" id="CHEBI:43474"/>
        <dbReference type="ChEBI" id="CHEBI:58173"/>
        <dbReference type="ChEBI" id="CHEBI:456216"/>
        <dbReference type="EC" id="6.3.2.2"/>
    </reaction>
</comment>
<dbReference type="InterPro" id="IPR035434">
    <property type="entry name" value="GCL_bact_plant"/>
</dbReference>
<keyword evidence="3" id="KW-0547">Nucleotide-binding</keyword>
<evidence type="ECO:0000256" key="2">
    <source>
        <dbReference type="ARBA" id="ARBA00022598"/>
    </source>
</evidence>
<proteinExistence type="predicted"/>